<accession>A0A368YVL6</accession>
<protein>
    <recommendedName>
        <fullName evidence="6">NfeD-like C-terminal domain-containing protein</fullName>
    </recommendedName>
</protein>
<evidence type="ECO:0000259" key="6">
    <source>
        <dbReference type="Pfam" id="PF01957"/>
    </source>
</evidence>
<evidence type="ECO:0000313" key="7">
    <source>
        <dbReference type="EMBL" id="RCW82997.1"/>
    </source>
</evidence>
<evidence type="ECO:0000256" key="4">
    <source>
        <dbReference type="ARBA" id="ARBA00023136"/>
    </source>
</evidence>
<comment type="caution">
    <text evidence="7">The sequence shown here is derived from an EMBL/GenBank/DDBJ whole genome shotgun (WGS) entry which is preliminary data.</text>
</comment>
<name>A0A368YVL6_9HYPH</name>
<dbReference type="InterPro" id="IPR052165">
    <property type="entry name" value="Membrane_assoc_protease"/>
</dbReference>
<keyword evidence="2 5" id="KW-0812">Transmembrane</keyword>
<feature type="transmembrane region" description="Helical" evidence="5">
    <location>
        <begin position="12"/>
        <end position="28"/>
    </location>
</feature>
<reference evidence="7 8" key="1">
    <citation type="submission" date="2018-07" db="EMBL/GenBank/DDBJ databases">
        <title>Genomic Encyclopedia of Type Strains, Phase III (KMG-III): the genomes of soil and plant-associated and newly described type strains.</title>
        <authorList>
            <person name="Whitman W."/>
        </authorList>
    </citation>
    <scope>NUCLEOTIDE SEQUENCE [LARGE SCALE GENOMIC DNA]</scope>
    <source>
        <strain evidence="7 8">31-25a</strain>
    </source>
</reference>
<evidence type="ECO:0000256" key="3">
    <source>
        <dbReference type="ARBA" id="ARBA00022989"/>
    </source>
</evidence>
<organism evidence="7 8">
    <name type="scientific">Phyllobacterium bourgognense</name>
    <dbReference type="NCBI Taxonomy" id="314236"/>
    <lineage>
        <taxon>Bacteria</taxon>
        <taxon>Pseudomonadati</taxon>
        <taxon>Pseudomonadota</taxon>
        <taxon>Alphaproteobacteria</taxon>
        <taxon>Hyphomicrobiales</taxon>
        <taxon>Phyllobacteriaceae</taxon>
        <taxon>Phyllobacterium</taxon>
    </lineage>
</organism>
<dbReference type="PANTHER" id="PTHR33507">
    <property type="entry name" value="INNER MEMBRANE PROTEIN YBBJ"/>
    <property type="match status" value="1"/>
</dbReference>
<dbReference type="Proteomes" id="UP000253324">
    <property type="component" value="Unassembled WGS sequence"/>
</dbReference>
<sequence>MLERLFSELGPWNWIVLGLILMIFEVAAPGIFFLWFGIAALIVGGIAILLGDASWMHWQIQVILFLILSVIAVFIGRRLIGATDVESDEPLLNRRGEQLIGQVVTLEEATINGRGRARVGDSLWRVTGPDLAAGTRVRITGIDRGTLVVEAAA</sequence>
<evidence type="ECO:0000313" key="8">
    <source>
        <dbReference type="Proteomes" id="UP000253324"/>
    </source>
</evidence>
<feature type="domain" description="NfeD-like C-terminal" evidence="6">
    <location>
        <begin position="97"/>
        <end position="150"/>
    </location>
</feature>
<gene>
    <name evidence="7" type="ORF">C7476_10628</name>
</gene>
<dbReference type="OrthoDB" id="9810336at2"/>
<dbReference type="InterPro" id="IPR012340">
    <property type="entry name" value="NA-bd_OB-fold"/>
</dbReference>
<dbReference type="AlphaFoldDB" id="A0A368YVL6"/>
<evidence type="ECO:0000256" key="2">
    <source>
        <dbReference type="ARBA" id="ARBA00022692"/>
    </source>
</evidence>
<feature type="transmembrane region" description="Helical" evidence="5">
    <location>
        <begin position="33"/>
        <end position="50"/>
    </location>
</feature>
<feature type="transmembrane region" description="Helical" evidence="5">
    <location>
        <begin position="56"/>
        <end position="75"/>
    </location>
</feature>
<keyword evidence="3 5" id="KW-1133">Transmembrane helix</keyword>
<dbReference type="PANTHER" id="PTHR33507:SF3">
    <property type="entry name" value="INNER MEMBRANE PROTEIN YBBJ"/>
    <property type="match status" value="1"/>
</dbReference>
<dbReference type="InterPro" id="IPR002810">
    <property type="entry name" value="NfeD-like_C"/>
</dbReference>
<keyword evidence="8" id="KW-1185">Reference proteome</keyword>
<dbReference type="GO" id="GO:0005886">
    <property type="term" value="C:plasma membrane"/>
    <property type="evidence" value="ECO:0007669"/>
    <property type="project" value="TreeGrafter"/>
</dbReference>
<evidence type="ECO:0000256" key="1">
    <source>
        <dbReference type="ARBA" id="ARBA00004141"/>
    </source>
</evidence>
<evidence type="ECO:0000256" key="5">
    <source>
        <dbReference type="SAM" id="Phobius"/>
    </source>
</evidence>
<comment type="subcellular location">
    <subcellularLocation>
        <location evidence="1">Membrane</location>
        <topology evidence="1">Multi-pass membrane protein</topology>
    </subcellularLocation>
</comment>
<proteinExistence type="predicted"/>
<dbReference type="EMBL" id="QPJM01000006">
    <property type="protein sequence ID" value="RCW82997.1"/>
    <property type="molecule type" value="Genomic_DNA"/>
</dbReference>
<dbReference type="RefSeq" id="WP_114430227.1">
    <property type="nucleotide sequence ID" value="NZ_QPJM01000006.1"/>
</dbReference>
<dbReference type="Gene3D" id="2.40.50.140">
    <property type="entry name" value="Nucleic acid-binding proteins"/>
    <property type="match status" value="1"/>
</dbReference>
<dbReference type="Pfam" id="PF01957">
    <property type="entry name" value="NfeD"/>
    <property type="match status" value="1"/>
</dbReference>
<keyword evidence="4 5" id="KW-0472">Membrane</keyword>